<dbReference type="RefSeq" id="WP_200557213.1">
    <property type="nucleotide sequence ID" value="NZ_JAEPES010000006.1"/>
</dbReference>
<dbReference type="SUPFAM" id="SSF52540">
    <property type="entry name" value="P-loop containing nucleoside triphosphate hydrolases"/>
    <property type="match status" value="1"/>
</dbReference>
<evidence type="ECO:0000313" key="2">
    <source>
        <dbReference type="EMBL" id="MBK4349014.1"/>
    </source>
</evidence>
<name>A0A934SPD8_9MICO</name>
<sequence>MYRSSQRGGESAYSERWEPSTGLDVAAREQLLATVDELRSVHPGLASVLVTQHLEELPSSTTHALLLRGGHITASGAATDVLTTTRVTEAFDYPIAIDYSDGRWAARASSRKR</sequence>
<protein>
    <submittedName>
        <fullName evidence="2">Uncharacterized protein</fullName>
    </submittedName>
</protein>
<proteinExistence type="predicted"/>
<dbReference type="EMBL" id="JAEPES010000006">
    <property type="protein sequence ID" value="MBK4349014.1"/>
    <property type="molecule type" value="Genomic_DNA"/>
</dbReference>
<dbReference type="Gene3D" id="3.40.50.300">
    <property type="entry name" value="P-loop containing nucleotide triphosphate hydrolases"/>
    <property type="match status" value="1"/>
</dbReference>
<gene>
    <name evidence="2" type="ORF">IV501_15380</name>
</gene>
<evidence type="ECO:0000256" key="1">
    <source>
        <dbReference type="SAM" id="MobiDB-lite"/>
    </source>
</evidence>
<evidence type="ECO:0000313" key="3">
    <source>
        <dbReference type="Proteomes" id="UP000636458"/>
    </source>
</evidence>
<keyword evidence="3" id="KW-1185">Reference proteome</keyword>
<comment type="caution">
    <text evidence="2">The sequence shown here is derived from an EMBL/GenBank/DDBJ whole genome shotgun (WGS) entry which is preliminary data.</text>
</comment>
<feature type="region of interest" description="Disordered" evidence="1">
    <location>
        <begin position="1"/>
        <end position="20"/>
    </location>
</feature>
<dbReference type="CDD" id="cd00267">
    <property type="entry name" value="ABC_ATPase"/>
    <property type="match status" value="1"/>
</dbReference>
<dbReference type="AlphaFoldDB" id="A0A934SPD8"/>
<organism evidence="2 3">
    <name type="scientific">Lacisediminihabitans changchengi</name>
    <dbReference type="NCBI Taxonomy" id="2787634"/>
    <lineage>
        <taxon>Bacteria</taxon>
        <taxon>Bacillati</taxon>
        <taxon>Actinomycetota</taxon>
        <taxon>Actinomycetes</taxon>
        <taxon>Micrococcales</taxon>
        <taxon>Microbacteriaceae</taxon>
        <taxon>Lacisediminihabitans</taxon>
    </lineage>
</organism>
<reference evidence="2" key="1">
    <citation type="submission" date="2021-01" db="EMBL/GenBank/DDBJ databases">
        <title>Lacisediminihabitans sp. nov. strain G11-30, isolated from Antarctic Soil.</title>
        <authorList>
            <person name="Li J."/>
        </authorList>
    </citation>
    <scope>NUCLEOTIDE SEQUENCE</scope>
    <source>
        <strain evidence="2">G11-30</strain>
    </source>
</reference>
<dbReference type="InterPro" id="IPR027417">
    <property type="entry name" value="P-loop_NTPase"/>
</dbReference>
<dbReference type="Proteomes" id="UP000636458">
    <property type="component" value="Unassembled WGS sequence"/>
</dbReference>
<accession>A0A934SPD8</accession>